<name>A0A6G0TS04_APHGL</name>
<evidence type="ECO:0000313" key="3">
    <source>
        <dbReference type="Proteomes" id="UP000475862"/>
    </source>
</evidence>
<feature type="region of interest" description="Disordered" evidence="1">
    <location>
        <begin position="1"/>
        <end position="46"/>
    </location>
</feature>
<keyword evidence="3" id="KW-1185">Reference proteome</keyword>
<accession>A0A6G0TS04</accession>
<dbReference type="Proteomes" id="UP000475862">
    <property type="component" value="Unassembled WGS sequence"/>
</dbReference>
<dbReference type="AlphaFoldDB" id="A0A6G0TS04"/>
<sequence>MNSKNLGSQPRKSLSNRTSSSISLNKGNAIQNKPNTPTKTKNNTKTVTNTLSCTHNINNKTGLSLSSNHTTTTHTPFISSATTHSTIPTYSVNSHATNNDNTLFTDKNTNNKLYYALATSNSNTPKREQAIVLHPIDGLLLKDYIIAIGQIISPSNIIFAGIKEAGYEHILSFRRQIYIKHEDIPKLPGSLLINLNETNFRIFFTDDTITCYTYKSIGNTSMSCNKNITDNQNLSQSLNQQNTLTYHSNVFTDVNIKLLENTLPPEILPFKEQLTKNQMEWSDDAQYPPLANTALINPESTQHTSNLVESPQQTINAENL</sequence>
<evidence type="ECO:0000313" key="2">
    <source>
        <dbReference type="EMBL" id="KAE9537552.1"/>
    </source>
</evidence>
<dbReference type="EMBL" id="VYZN01000018">
    <property type="protein sequence ID" value="KAE9537552.1"/>
    <property type="molecule type" value="Genomic_DNA"/>
</dbReference>
<reference evidence="2 3" key="1">
    <citation type="submission" date="2019-08" db="EMBL/GenBank/DDBJ databases">
        <title>The genome of the soybean aphid Biotype 1, its phylome, world population structure and adaptation to the North American continent.</title>
        <authorList>
            <person name="Giordano R."/>
            <person name="Donthu R.K."/>
            <person name="Hernandez A.G."/>
            <person name="Wright C.L."/>
            <person name="Zimin A.V."/>
        </authorList>
    </citation>
    <scope>NUCLEOTIDE SEQUENCE [LARGE SCALE GENOMIC DNA]</scope>
    <source>
        <tissue evidence="2">Whole aphids</tissue>
    </source>
</reference>
<protein>
    <submittedName>
        <fullName evidence="2">Uncharacterized protein</fullName>
    </submittedName>
</protein>
<organism evidence="2 3">
    <name type="scientific">Aphis glycines</name>
    <name type="common">Soybean aphid</name>
    <dbReference type="NCBI Taxonomy" id="307491"/>
    <lineage>
        <taxon>Eukaryota</taxon>
        <taxon>Metazoa</taxon>
        <taxon>Ecdysozoa</taxon>
        <taxon>Arthropoda</taxon>
        <taxon>Hexapoda</taxon>
        <taxon>Insecta</taxon>
        <taxon>Pterygota</taxon>
        <taxon>Neoptera</taxon>
        <taxon>Paraneoptera</taxon>
        <taxon>Hemiptera</taxon>
        <taxon>Sternorrhyncha</taxon>
        <taxon>Aphidomorpha</taxon>
        <taxon>Aphidoidea</taxon>
        <taxon>Aphididae</taxon>
        <taxon>Aphidini</taxon>
        <taxon>Aphis</taxon>
        <taxon>Aphis</taxon>
    </lineage>
</organism>
<feature type="compositionally biased region" description="Polar residues" evidence="1">
    <location>
        <begin position="1"/>
        <end position="10"/>
    </location>
</feature>
<feature type="compositionally biased region" description="Low complexity" evidence="1">
    <location>
        <begin position="11"/>
        <end position="46"/>
    </location>
</feature>
<evidence type="ECO:0000256" key="1">
    <source>
        <dbReference type="SAM" id="MobiDB-lite"/>
    </source>
</evidence>
<dbReference type="OrthoDB" id="6630394at2759"/>
<proteinExistence type="predicted"/>
<gene>
    <name evidence="2" type="ORF">AGLY_006575</name>
</gene>
<comment type="caution">
    <text evidence="2">The sequence shown here is derived from an EMBL/GenBank/DDBJ whole genome shotgun (WGS) entry which is preliminary data.</text>
</comment>